<dbReference type="EMBL" id="JANHOG010000664">
    <property type="protein sequence ID" value="KAJ3552411.1"/>
    <property type="molecule type" value="Genomic_DNA"/>
</dbReference>
<sequence length="418" mass="46221">MGAVFVCILLFKIDVSNSPASENSSPATAASMSRPPITTISFASQRDQLACLSPADLKRAVKHDQARLRGKVQVLAGAPPQRDNRNQLLVSRATAGAVHHPAAYSECRLLRREVPPQIFPTDRNTFPLLEAYSNGSNPSLTVPVQQSFTYLGLVFDPTAVHAVLRCLLGLPSSHTLVSRRIQPEKRWSTSIPRFGADHHRVCLRISHPSHIGKLLLLLHTLTTSCSAQRLHWITVVSSVLSSAEGADVGIRMITSQRANCDCFTRPATELWHSRDFAVQPLVAFPGRCKSPPVSWHMSICIARTTPEGVMETHQDAALAALGYRPVDGTVEMRRRLQSAVDRANFARAALASEVTAQNNRLSDLLVAMELTQRKSAEIFQGLLETHERYNVIQRDLRLTERALTQLQQLVEDTDNREA</sequence>
<reference evidence="1" key="1">
    <citation type="submission" date="2022-07" db="EMBL/GenBank/DDBJ databases">
        <title>Genome Sequence of Phlebia brevispora.</title>
        <authorList>
            <person name="Buettner E."/>
        </authorList>
    </citation>
    <scope>NUCLEOTIDE SEQUENCE</scope>
    <source>
        <strain evidence="1">MPL23</strain>
    </source>
</reference>
<keyword evidence="2" id="KW-1185">Reference proteome</keyword>
<proteinExistence type="predicted"/>
<evidence type="ECO:0000313" key="1">
    <source>
        <dbReference type="EMBL" id="KAJ3552411.1"/>
    </source>
</evidence>
<name>A0ACC1T3P8_9APHY</name>
<gene>
    <name evidence="1" type="ORF">NM688_g4163</name>
</gene>
<accession>A0ACC1T3P8</accession>
<evidence type="ECO:0000313" key="2">
    <source>
        <dbReference type="Proteomes" id="UP001148662"/>
    </source>
</evidence>
<organism evidence="1 2">
    <name type="scientific">Phlebia brevispora</name>
    <dbReference type="NCBI Taxonomy" id="194682"/>
    <lineage>
        <taxon>Eukaryota</taxon>
        <taxon>Fungi</taxon>
        <taxon>Dikarya</taxon>
        <taxon>Basidiomycota</taxon>
        <taxon>Agaricomycotina</taxon>
        <taxon>Agaricomycetes</taxon>
        <taxon>Polyporales</taxon>
        <taxon>Meruliaceae</taxon>
        <taxon>Phlebia</taxon>
    </lineage>
</organism>
<dbReference type="Proteomes" id="UP001148662">
    <property type="component" value="Unassembled WGS sequence"/>
</dbReference>
<comment type="caution">
    <text evidence="1">The sequence shown here is derived from an EMBL/GenBank/DDBJ whole genome shotgun (WGS) entry which is preliminary data.</text>
</comment>
<protein>
    <submittedName>
        <fullName evidence="1">Uncharacterized protein</fullName>
    </submittedName>
</protein>